<dbReference type="FunFam" id="3.30.1010.10:FF:000019">
    <property type="entry name" value="Serine/threonine-protein kinase Tel1"/>
    <property type="match status" value="1"/>
</dbReference>
<evidence type="ECO:0000313" key="25">
    <source>
        <dbReference type="EMBL" id="KAF2126354.1"/>
    </source>
</evidence>
<dbReference type="InterPro" id="IPR011009">
    <property type="entry name" value="Kinase-like_dom_sf"/>
</dbReference>
<evidence type="ECO:0000256" key="14">
    <source>
        <dbReference type="ARBA" id="ARBA00022853"/>
    </source>
</evidence>
<dbReference type="GO" id="GO:0006325">
    <property type="term" value="P:chromatin organization"/>
    <property type="evidence" value="ECO:0007669"/>
    <property type="project" value="UniProtKB-KW"/>
</dbReference>
<evidence type="ECO:0000256" key="21">
    <source>
        <dbReference type="SAM" id="MobiDB-lite"/>
    </source>
</evidence>
<dbReference type="EC" id="2.7.11.1" evidence="5 20"/>
<dbReference type="InterPro" id="IPR038980">
    <property type="entry name" value="ATM_plant"/>
</dbReference>
<keyword evidence="9 20" id="KW-0808">Transferase</keyword>
<dbReference type="GO" id="GO:0006281">
    <property type="term" value="P:DNA repair"/>
    <property type="evidence" value="ECO:0007669"/>
    <property type="project" value="InterPro"/>
</dbReference>
<comment type="function">
    <text evidence="17 20">Serine/threonine protein kinase which activates checkpoint signaling upon genotoxic stresses such as ionizing radiation (IR), ultraviolet light (UV), or DNA replication stalling, thereby acting as a DNA damage sensor. Recognizes the substrate consensus sequence [ST]-Q. Phosphorylates histone H2A to form H2AS128ph (gamma-H2A) at sites of DNA damage, involved in the regulation of DNA damage response mechanism. Required for the control of telomere length and genome stability.</text>
</comment>
<keyword evidence="11 20" id="KW-0227">DNA damage</keyword>
<dbReference type="PANTHER" id="PTHR37079">
    <property type="entry name" value="SERINE/THREONINE-PROTEIN KINASE ATM"/>
    <property type="match status" value="1"/>
</dbReference>
<evidence type="ECO:0000256" key="2">
    <source>
        <dbReference type="ARBA" id="ARBA00004574"/>
    </source>
</evidence>
<dbReference type="GO" id="GO:0035556">
    <property type="term" value="P:intracellular signal transduction"/>
    <property type="evidence" value="ECO:0007669"/>
    <property type="project" value="UniProtKB-ARBA"/>
</dbReference>
<keyword evidence="10 20" id="KW-0547">Nucleotide-binding</keyword>
<keyword evidence="26" id="KW-1185">Reference proteome</keyword>
<accession>A0A6A6A5G3</accession>
<dbReference type="PROSITE" id="PS50290">
    <property type="entry name" value="PI3_4_KINASE_3"/>
    <property type="match status" value="1"/>
</dbReference>
<dbReference type="Gene3D" id="3.30.1010.10">
    <property type="entry name" value="Phosphatidylinositol 3-kinase Catalytic Subunit, Chain A, domain 4"/>
    <property type="match status" value="1"/>
</dbReference>
<keyword evidence="15 20" id="KW-0779">Telomere</keyword>
<evidence type="ECO:0000256" key="3">
    <source>
        <dbReference type="ARBA" id="ARBA00010769"/>
    </source>
</evidence>
<evidence type="ECO:0000256" key="9">
    <source>
        <dbReference type="ARBA" id="ARBA00022679"/>
    </source>
</evidence>
<dbReference type="PROSITE" id="PS51190">
    <property type="entry name" value="FATC"/>
    <property type="match status" value="1"/>
</dbReference>
<organism evidence="25 26">
    <name type="scientific">Dothidotthia symphoricarpi CBS 119687</name>
    <dbReference type="NCBI Taxonomy" id="1392245"/>
    <lineage>
        <taxon>Eukaryota</taxon>
        <taxon>Fungi</taxon>
        <taxon>Dikarya</taxon>
        <taxon>Ascomycota</taxon>
        <taxon>Pezizomycotina</taxon>
        <taxon>Dothideomycetes</taxon>
        <taxon>Pleosporomycetidae</taxon>
        <taxon>Pleosporales</taxon>
        <taxon>Dothidotthiaceae</taxon>
        <taxon>Dothidotthia</taxon>
    </lineage>
</organism>
<keyword evidence="7 20" id="KW-0158">Chromosome</keyword>
<feature type="region of interest" description="Disordered" evidence="21">
    <location>
        <begin position="173"/>
        <end position="216"/>
    </location>
</feature>
<evidence type="ECO:0000259" key="22">
    <source>
        <dbReference type="PROSITE" id="PS50290"/>
    </source>
</evidence>
<proteinExistence type="inferred from homology"/>
<comment type="similarity">
    <text evidence="3 20">Belongs to the PI3/PI4-kinase family. ATM subfamily.</text>
</comment>
<evidence type="ECO:0000256" key="20">
    <source>
        <dbReference type="RuleBase" id="RU365027"/>
    </source>
</evidence>
<keyword evidence="16 20" id="KW-0539">Nucleus</keyword>
<evidence type="ECO:0000256" key="19">
    <source>
        <dbReference type="ARBA" id="ARBA00048679"/>
    </source>
</evidence>
<feature type="domain" description="FAT" evidence="23">
    <location>
        <begin position="1871"/>
        <end position="2477"/>
    </location>
</feature>
<feature type="domain" description="FATC" evidence="24">
    <location>
        <begin position="2935"/>
        <end position="2967"/>
    </location>
</feature>
<evidence type="ECO:0000256" key="10">
    <source>
        <dbReference type="ARBA" id="ARBA00022741"/>
    </source>
</evidence>
<keyword evidence="13 20" id="KW-0067">ATP-binding</keyword>
<dbReference type="GO" id="GO:0000781">
    <property type="term" value="C:chromosome, telomeric region"/>
    <property type="evidence" value="ECO:0007669"/>
    <property type="project" value="UniProtKB-SubCell"/>
</dbReference>
<dbReference type="InterPro" id="IPR000403">
    <property type="entry name" value="PI3/4_kinase_cat_dom"/>
</dbReference>
<evidence type="ECO:0000256" key="4">
    <source>
        <dbReference type="ARBA" id="ARBA00011370"/>
    </source>
</evidence>
<evidence type="ECO:0000256" key="5">
    <source>
        <dbReference type="ARBA" id="ARBA00012513"/>
    </source>
</evidence>
<evidence type="ECO:0000256" key="6">
    <source>
        <dbReference type="ARBA" id="ARBA00014619"/>
    </source>
</evidence>
<evidence type="ECO:0000256" key="7">
    <source>
        <dbReference type="ARBA" id="ARBA00022454"/>
    </source>
</evidence>
<dbReference type="SMART" id="SM01343">
    <property type="entry name" value="FATC"/>
    <property type="match status" value="1"/>
</dbReference>
<dbReference type="GO" id="GO:0005524">
    <property type="term" value="F:ATP binding"/>
    <property type="evidence" value="ECO:0007669"/>
    <property type="project" value="UniProtKB-KW"/>
</dbReference>
<dbReference type="PROSITE" id="PS51189">
    <property type="entry name" value="FAT"/>
    <property type="match status" value="1"/>
</dbReference>
<keyword evidence="8 20" id="KW-0723">Serine/threonine-protein kinase</keyword>
<comment type="catalytic activity">
    <reaction evidence="18 20">
        <text>L-threonyl-[protein] + ATP = O-phospho-L-threonyl-[protein] + ADP + H(+)</text>
        <dbReference type="Rhea" id="RHEA:46608"/>
        <dbReference type="Rhea" id="RHEA-COMP:11060"/>
        <dbReference type="Rhea" id="RHEA-COMP:11605"/>
        <dbReference type="ChEBI" id="CHEBI:15378"/>
        <dbReference type="ChEBI" id="CHEBI:30013"/>
        <dbReference type="ChEBI" id="CHEBI:30616"/>
        <dbReference type="ChEBI" id="CHEBI:61977"/>
        <dbReference type="ChEBI" id="CHEBI:456216"/>
        <dbReference type="EC" id="2.7.11.1"/>
    </reaction>
</comment>
<dbReference type="SUPFAM" id="SSF48371">
    <property type="entry name" value="ARM repeat"/>
    <property type="match status" value="1"/>
</dbReference>
<keyword evidence="12 20" id="KW-0418">Kinase</keyword>
<feature type="region of interest" description="Disordered" evidence="21">
    <location>
        <begin position="2872"/>
        <end position="2901"/>
    </location>
</feature>
<dbReference type="Proteomes" id="UP000799771">
    <property type="component" value="Unassembled WGS sequence"/>
</dbReference>
<dbReference type="Pfam" id="PF02260">
    <property type="entry name" value="FATC"/>
    <property type="match status" value="1"/>
</dbReference>
<dbReference type="Gene3D" id="1.10.1070.11">
    <property type="entry name" value="Phosphatidylinositol 3-/4-kinase, catalytic domain"/>
    <property type="match status" value="1"/>
</dbReference>
<comment type="catalytic activity">
    <reaction evidence="19">
        <text>L-seryl-[protein] + ATP = O-phospho-L-seryl-[protein] + ADP + H(+)</text>
        <dbReference type="Rhea" id="RHEA:17989"/>
        <dbReference type="Rhea" id="RHEA-COMP:9863"/>
        <dbReference type="Rhea" id="RHEA-COMP:11604"/>
        <dbReference type="ChEBI" id="CHEBI:15378"/>
        <dbReference type="ChEBI" id="CHEBI:29999"/>
        <dbReference type="ChEBI" id="CHEBI:30616"/>
        <dbReference type="ChEBI" id="CHEBI:83421"/>
        <dbReference type="ChEBI" id="CHEBI:456216"/>
        <dbReference type="EC" id="2.7.11.1"/>
    </reaction>
</comment>
<feature type="domain" description="PI3K/PI4K catalytic" evidence="22">
    <location>
        <begin position="2591"/>
        <end position="2902"/>
    </location>
</feature>
<evidence type="ECO:0000256" key="17">
    <source>
        <dbReference type="ARBA" id="ARBA00025079"/>
    </source>
</evidence>
<dbReference type="PANTHER" id="PTHR37079:SF4">
    <property type="entry name" value="SERINE_THREONINE-PROTEIN KINASE ATM"/>
    <property type="match status" value="1"/>
</dbReference>
<dbReference type="InterPro" id="IPR044107">
    <property type="entry name" value="PIKKc_ATM"/>
</dbReference>
<keyword evidence="14 20" id="KW-0156">Chromatin regulator</keyword>
<reference evidence="25" key="1">
    <citation type="journal article" date="2020" name="Stud. Mycol.">
        <title>101 Dothideomycetes genomes: a test case for predicting lifestyles and emergence of pathogens.</title>
        <authorList>
            <person name="Haridas S."/>
            <person name="Albert R."/>
            <person name="Binder M."/>
            <person name="Bloem J."/>
            <person name="Labutti K."/>
            <person name="Salamov A."/>
            <person name="Andreopoulos B."/>
            <person name="Baker S."/>
            <person name="Barry K."/>
            <person name="Bills G."/>
            <person name="Bluhm B."/>
            <person name="Cannon C."/>
            <person name="Castanera R."/>
            <person name="Culley D."/>
            <person name="Daum C."/>
            <person name="Ezra D."/>
            <person name="Gonzalez J."/>
            <person name="Henrissat B."/>
            <person name="Kuo A."/>
            <person name="Liang C."/>
            <person name="Lipzen A."/>
            <person name="Lutzoni F."/>
            <person name="Magnuson J."/>
            <person name="Mondo S."/>
            <person name="Nolan M."/>
            <person name="Ohm R."/>
            <person name="Pangilinan J."/>
            <person name="Park H.-J."/>
            <person name="Ramirez L."/>
            <person name="Alfaro M."/>
            <person name="Sun H."/>
            <person name="Tritt A."/>
            <person name="Yoshinaga Y."/>
            <person name="Zwiers L.-H."/>
            <person name="Turgeon B."/>
            <person name="Goodwin S."/>
            <person name="Spatafora J."/>
            <person name="Crous P."/>
            <person name="Grigoriev I."/>
        </authorList>
    </citation>
    <scope>NUCLEOTIDE SEQUENCE</scope>
    <source>
        <strain evidence="25">CBS 119687</strain>
    </source>
</reference>
<protein>
    <recommendedName>
        <fullName evidence="6 20">Serine/threonine-protein kinase Tel1</fullName>
        <ecNumber evidence="5 20">2.7.11.1</ecNumber>
    </recommendedName>
</protein>
<sequence length="2967" mass="333089">MGATNIQDAKILIQSSRVPDRTTGLKDLIHILKHNRGKPSLEALGNKSYLALCDALFQCLRDERSSFLRSKAKSAKTKTAALLTLSASALRHVVATGVRTIKGSTVEIIIDTIIEVLPGRDGTLITPLLEDLPKALRSLLEHQPHVERLSKDCWDATVDFCVESLSGFFVEPEPEPPNSWGTNVSSRGRTPFESTDVTSFRASPREPVTRAKPHPDEFSHSTEDFIHCLHSLVKASNAPVLDRAEVVLTALLQFLQRRTGRGSIAAAALAAINSILARVTLQSLELTKRYVRELLPLMKPMWSEIQLRDEIVIALIYTEAHISSLLLDTEEVTVRFALEALIETIYGDYRRRQDTTAHQYLEEDHLCFRHFDKTDKDIHPLHTAAFSMEAEHSRYEGLWATVSTIAHFSFKLDEKKRMVNHDREDGEESLTKRSRVTLLFHEYLRHVLEPRSNAKRAALQVVAFMVQEGSFDEEDLQTMLEKLTSCISDENPVHSIWAMIGLAAAAFQKSAKHVSLLPYWISAWQSASRAITSMSNSRAACHLMDVLLKLGIVPFSAVSEIVQSMLASIELSGPALLTETSSSLLTTIIQERIKENPTHFNITAERVSNWLLSKWTPSLWSERTYSAMNAHHCNARDVIRVLYACLDCPLTLTKAAPFLVLGPVAQARAYTIVYKDLANYLLLLDHNEDHLARVSTPAVSSRKKTSEHHSTQVENRFLDFCASEVDKTRLSWTETTQANFQAITSDMLRIVTNLCIAVPAVTIVCDPEDRRVSALDSSIDLLCHSFVDVLAKSQMEEYKIDAVLETCTRNLPDISCVQGLTSDVFKQAGVFTLSRHLSKALGNRKEIKQSFQAEDDDFMDVDEGTESQMTNNANGADVDVPRHDLQAESDGPAVRASCSAYLCMISSLANHTGVEEDQVIPSKFIDYLTSLHESDLLRARQFLRALWSRKFKMSQDDCLDLLERLSEALVDPRAREYNTSEVANGMLVEVLIGTALVWGSDGTDREAQDLYDNVEALYAYYITEMEEGGVRRSSNLQKIIAVFLHGLLKNHSDFGQSRKVPSVRTSLFELLSQGEMVLKYHIAECLPKMFEDFVLSEHDKILQDVDRSLPGDDEGIEGIAVRLLVLSKLASQWHTLLRSSVYRIFATAGFVKGATRHARRCIANVAQCRGLGSPQSLFRLFAPQILFTWLDRGREFADIPYLIFGYGTLVVLLRDIEAEAVGQSIMFGRKAEVNYLAKHLRMSISELLAKNIGKAAAYTISQDTCAGSARTKGEPSTCNLLKDLVGNDKYFVLIQNNFPQVLGHILQTIDQEERFGESLKKKPLFSATATILTEMTSISHSTQDLNIGIEPSFSAHYLVDQLERLCRRTGDNAIKFWTPSTYTFVLRTLLDRVHPALGSLYARSIIRKIRIVVALAGPVAYEGYPLQMTLQSLCPFLTDIQCAEDTVGIMQYLFDHGAKYLQEHISFVTGIGLSILISVRVFLGTVQESTTQQSQHVATMSTAKRFHVWFTEFLKTQADSYSTTEKSSSVKAFKLITTAASKVQAEGNSVRGSDESKLLMEILDDVKSGRKLLNKTSREVALNLLCQNFQLAPTAREDVLGVDDDAAEYAPLVWESCRRSNVGDGYLLWTARVLGRAFGSHGEVKRSSSLVRPWLCSNSTSKDSLGKSSREAIVREVIDLFYSDNRSEVSLAEDAVRQLISRLTSGDVKYVAEMRKAIPEAVGKALAVHIAGESTFESPQASEGLEQAAAPTDLKSVSVWIKDLAVALCGVAADDPILGALSGLLMGIDHMAKKLLPYILHLVLLDEHDRDGKVRKSISEATTSWFRRCESSNAPYVRILVQCVLYLRSQPVPKEVTRVDRDRWLEIDYLEAAQAATVCGMYRTALLFAETSSGQPIVKSSSRRSSVLVDAPKMPTKLQLSIYKNLEEPDSFYGIDRGSSLLSVLDRLDYEGDGVKSLLFRGARLDSQIRRQNVFEAPDARGTVKSLIMLNMNSVTHSLLSNDKFRDLGEDVVESTLHTARKLGQWDIKAPETNHTEPSTLFKAFQGLHIAKSSADAKANLDRQLLATMNYLSGRSSSSVPTNVRLRTLAALTEADEIIRADRQERLLDVWDCMKGRDRWMWAGEFGDVRQLLSCRETLFNVLGTNPSLMDSLRVKSAVVRNMEVEALVSSSTICRRHGAIQESLASVTYLSDIVPACKEVGLDIEASAQHEVASVLWEQGETEISIKMRQHLIDYAHFDSQSADLSLPVLLAKLGHHYAEARLAKPDVIMQQYLEPAIRELKGVKQGVGPGQVFHEFALFCDKQLQSPEAAEDMERIKTVMDRKFQEYHDFMKLAKTDKSKGMRDTYSRNARRAKTWYDLDNVEYERLRKGREQFLRQCLENYLLSLYASDEYNNDALRVFSLWLEYSDTDLANEAVRPYINSVPSGKFALLMNQLSSRLQAEDNEFQKLLMDLVFRICVDHPYHGMHQIFAIQMKVGAITREDVVRAKDESARSRQKAATSLANVLGKNEKARSYWSSIFQSNEIYHHLAMFKGEKESTQQGRELPLDRYKESKELVRKVPQLNVPPATLQIEVRPSMKYEDLPRIHKFKPTMSIANGLSAPKVITAIGTDGRPYKQLFKSGNDDLRQDAIMEQVFDQVSRLLKNHTATRIRNLGIRTYKVLPLSTRSGLMEFVQNTIPLHLWVMPAHEKYYPNDYKAERCRKEIGACQQDSLSTRVKVWQKMADNFHPVMRYFLLERFQDPDEWFERRLAYTRSTAAISVLGHVLGLGDRHCHNILLDEKSGEIVHIDLGVSFEAGRVLPVPEVVPFRLTRDLVDGMGYTKTEGVFRRCMEFTMDTLREERESIMTLLNVLRYDPLVNWSVTPTKAKRMQDAQETGTGTARAQTVGPGGTPVPSGQVGDEVVLHESIKKREREEQAGEAGRALSVVEKKLSKTLSTKATVNELIQQATDERNLAVLYMGWASYA</sequence>
<dbReference type="SUPFAM" id="SSF56112">
    <property type="entry name" value="Protein kinase-like (PK-like)"/>
    <property type="match status" value="1"/>
</dbReference>
<dbReference type="InterPro" id="IPR003152">
    <property type="entry name" value="FATC_dom"/>
</dbReference>
<comment type="subunit">
    <text evidence="4">Associates with DNA double-strand breaks.</text>
</comment>
<evidence type="ECO:0000256" key="8">
    <source>
        <dbReference type="ARBA" id="ARBA00022527"/>
    </source>
</evidence>
<dbReference type="GO" id="GO:0005634">
    <property type="term" value="C:nucleus"/>
    <property type="evidence" value="ECO:0007669"/>
    <property type="project" value="UniProtKB-SubCell"/>
</dbReference>
<evidence type="ECO:0000256" key="16">
    <source>
        <dbReference type="ARBA" id="ARBA00023242"/>
    </source>
</evidence>
<evidence type="ECO:0000256" key="12">
    <source>
        <dbReference type="ARBA" id="ARBA00022777"/>
    </source>
</evidence>
<feature type="compositionally biased region" description="Polar residues" evidence="21">
    <location>
        <begin position="2875"/>
        <end position="2885"/>
    </location>
</feature>
<dbReference type="InterPro" id="IPR016024">
    <property type="entry name" value="ARM-type_fold"/>
</dbReference>
<dbReference type="CDD" id="cd05171">
    <property type="entry name" value="PIKKc_ATM"/>
    <property type="match status" value="1"/>
</dbReference>
<evidence type="ECO:0000256" key="15">
    <source>
        <dbReference type="ARBA" id="ARBA00022895"/>
    </source>
</evidence>
<dbReference type="Pfam" id="PF11640">
    <property type="entry name" value="TAN"/>
    <property type="match status" value="1"/>
</dbReference>
<dbReference type="SMART" id="SM01342">
    <property type="entry name" value="TAN"/>
    <property type="match status" value="1"/>
</dbReference>
<dbReference type="GeneID" id="54405597"/>
<feature type="compositionally biased region" description="Basic and acidic residues" evidence="21">
    <location>
        <begin position="203"/>
        <end position="216"/>
    </location>
</feature>
<dbReference type="InterPro" id="IPR021668">
    <property type="entry name" value="TAN"/>
</dbReference>
<dbReference type="GO" id="GO:0004674">
    <property type="term" value="F:protein serine/threonine kinase activity"/>
    <property type="evidence" value="ECO:0007669"/>
    <property type="project" value="UniProtKB-KW"/>
</dbReference>
<evidence type="ECO:0000256" key="1">
    <source>
        <dbReference type="ARBA" id="ARBA00004123"/>
    </source>
</evidence>
<dbReference type="PROSITE" id="PS00916">
    <property type="entry name" value="PI3_4_KINASE_2"/>
    <property type="match status" value="1"/>
</dbReference>
<evidence type="ECO:0000313" key="26">
    <source>
        <dbReference type="Proteomes" id="UP000799771"/>
    </source>
</evidence>
<name>A0A6A6A5G3_9PLEO</name>
<dbReference type="InterPro" id="IPR036940">
    <property type="entry name" value="PI3/4_kinase_cat_sf"/>
</dbReference>
<dbReference type="InterPro" id="IPR014009">
    <property type="entry name" value="PIK_FAT"/>
</dbReference>
<dbReference type="InterPro" id="IPR018936">
    <property type="entry name" value="PI3/4_kinase_CS"/>
</dbReference>
<dbReference type="SMART" id="SM00146">
    <property type="entry name" value="PI3Kc"/>
    <property type="match status" value="1"/>
</dbReference>
<evidence type="ECO:0000259" key="23">
    <source>
        <dbReference type="PROSITE" id="PS51189"/>
    </source>
</evidence>
<dbReference type="EMBL" id="ML977513">
    <property type="protein sequence ID" value="KAF2126354.1"/>
    <property type="molecule type" value="Genomic_DNA"/>
</dbReference>
<evidence type="ECO:0000256" key="13">
    <source>
        <dbReference type="ARBA" id="ARBA00022840"/>
    </source>
</evidence>
<comment type="subcellular location">
    <subcellularLocation>
        <location evidence="2 20">Chromosome</location>
        <location evidence="2 20">Telomere</location>
    </subcellularLocation>
    <subcellularLocation>
        <location evidence="1 20">Nucleus</location>
    </subcellularLocation>
</comment>
<feature type="compositionally biased region" description="Polar residues" evidence="21">
    <location>
        <begin position="179"/>
        <end position="201"/>
    </location>
</feature>
<dbReference type="PROSITE" id="PS00915">
    <property type="entry name" value="PI3_4_KINASE_1"/>
    <property type="match status" value="1"/>
</dbReference>
<dbReference type="RefSeq" id="XP_033520746.1">
    <property type="nucleotide sequence ID" value="XM_033665165.1"/>
</dbReference>
<gene>
    <name evidence="25" type="ORF">P153DRAFT_322097</name>
</gene>
<evidence type="ECO:0000259" key="24">
    <source>
        <dbReference type="PROSITE" id="PS51190"/>
    </source>
</evidence>
<dbReference type="OrthoDB" id="381190at2759"/>
<dbReference type="Pfam" id="PF00454">
    <property type="entry name" value="PI3_PI4_kinase"/>
    <property type="match status" value="1"/>
</dbReference>
<evidence type="ECO:0000256" key="11">
    <source>
        <dbReference type="ARBA" id="ARBA00022763"/>
    </source>
</evidence>
<evidence type="ECO:0000256" key="18">
    <source>
        <dbReference type="ARBA" id="ARBA00047899"/>
    </source>
</evidence>